<protein>
    <recommendedName>
        <fullName evidence="8">Glycosyltransferase family 92 protein</fullName>
        <ecNumber evidence="8">2.4.1.-</ecNumber>
    </recommendedName>
</protein>
<evidence type="ECO:0000256" key="8">
    <source>
        <dbReference type="RuleBase" id="RU366017"/>
    </source>
</evidence>
<organism evidence="9 10">
    <name type="scientific">Galendromus occidentalis</name>
    <name type="common">western predatory mite</name>
    <dbReference type="NCBI Taxonomy" id="34638"/>
    <lineage>
        <taxon>Eukaryota</taxon>
        <taxon>Metazoa</taxon>
        <taxon>Ecdysozoa</taxon>
        <taxon>Arthropoda</taxon>
        <taxon>Chelicerata</taxon>
        <taxon>Arachnida</taxon>
        <taxon>Acari</taxon>
        <taxon>Parasitiformes</taxon>
        <taxon>Mesostigmata</taxon>
        <taxon>Gamasina</taxon>
        <taxon>Phytoseioidea</taxon>
        <taxon>Phytoseiidae</taxon>
        <taxon>Typhlodrominae</taxon>
        <taxon>Galendromus</taxon>
    </lineage>
</organism>
<gene>
    <name evidence="10" type="primary">LOC100903675</name>
</gene>
<dbReference type="GO" id="GO:0016020">
    <property type="term" value="C:membrane"/>
    <property type="evidence" value="ECO:0007669"/>
    <property type="project" value="UniProtKB-SubCell"/>
</dbReference>
<dbReference type="EC" id="2.4.1.-" evidence="8"/>
<dbReference type="GeneID" id="100903675"/>
<dbReference type="InterPro" id="IPR008166">
    <property type="entry name" value="Glyco_transf_92"/>
</dbReference>
<dbReference type="GO" id="GO:0005737">
    <property type="term" value="C:cytoplasm"/>
    <property type="evidence" value="ECO:0007669"/>
    <property type="project" value="TreeGrafter"/>
</dbReference>
<dbReference type="PANTHER" id="PTHR21461">
    <property type="entry name" value="GLYCOSYLTRANSFERASE FAMILY 92 PROTEIN"/>
    <property type="match status" value="1"/>
</dbReference>
<keyword evidence="6" id="KW-1133">Transmembrane helix</keyword>
<evidence type="ECO:0000256" key="3">
    <source>
        <dbReference type="ARBA" id="ARBA00022676"/>
    </source>
</evidence>
<keyword evidence="5" id="KW-0812">Transmembrane</keyword>
<reference evidence="10" key="1">
    <citation type="submission" date="2025-08" db="UniProtKB">
        <authorList>
            <consortium name="RefSeq"/>
        </authorList>
    </citation>
    <scope>IDENTIFICATION</scope>
</reference>
<evidence type="ECO:0000256" key="2">
    <source>
        <dbReference type="ARBA" id="ARBA00007647"/>
    </source>
</evidence>
<dbReference type="GO" id="GO:0016757">
    <property type="term" value="F:glycosyltransferase activity"/>
    <property type="evidence" value="ECO:0007669"/>
    <property type="project" value="UniProtKB-UniRule"/>
</dbReference>
<evidence type="ECO:0000256" key="4">
    <source>
        <dbReference type="ARBA" id="ARBA00022679"/>
    </source>
</evidence>
<dbReference type="RefSeq" id="XP_003737526.1">
    <property type="nucleotide sequence ID" value="XM_003737478.1"/>
</dbReference>
<evidence type="ECO:0000313" key="10">
    <source>
        <dbReference type="RefSeq" id="XP_003737526.1"/>
    </source>
</evidence>
<evidence type="ECO:0000256" key="5">
    <source>
        <dbReference type="ARBA" id="ARBA00022692"/>
    </source>
</evidence>
<evidence type="ECO:0000313" key="9">
    <source>
        <dbReference type="Proteomes" id="UP000694867"/>
    </source>
</evidence>
<evidence type="ECO:0000256" key="1">
    <source>
        <dbReference type="ARBA" id="ARBA00004167"/>
    </source>
</evidence>
<name>A0AAJ6QK58_9ACAR</name>
<dbReference type="KEGG" id="goe:100903675"/>
<keyword evidence="3 8" id="KW-0328">Glycosyltransferase</keyword>
<dbReference type="AlphaFoldDB" id="A0AAJ6QK58"/>
<dbReference type="PANTHER" id="PTHR21461:SF69">
    <property type="entry name" value="GLYCOSYLTRANSFERASE FAMILY 92 PROTEIN"/>
    <property type="match status" value="1"/>
</dbReference>
<keyword evidence="4 8" id="KW-0808">Transferase</keyword>
<sequence length="499" mass="56851">MLIIGAPNAAREVLEDTLQGDCDSICDDLHGDIDDVMRRRFLQLFCVLTLTGLCTVGVLNRNAEYSRLNLPKEPTIDCAEPVKELSCSIPAFTAEWSIIPGVDIEIYSAHLDDRIKDDSGVRQHTIRTIALLRKSATQIKFFCIVNYPSGAQRSARASVDRIWLDSWDNGSHRDIPTPHILSCNLGDATKESPSSVSIVTDVCACPSNNLRVRKPPSPEGSTHKKGFAVCVKGLFYPKDISASLIQWIEMIHLLGAEHIQFYLYHVHHKTRRTLKFYEKFRQVAVRKLTLPPREYPQGLGFLENFLKTRTWEKRRLELVPYNDCYYRMRNKYEYVVLLDIDEIIVPRDPDTGTWAGVMERIRETEAEAIDKYASFAFTNAYFFRKLGTPIDILQQTERSANLSRPGFAVKSFFTSDGSLAVFNHYTLIPLRAGTRKCAIVGPDIALVHHYRDSCPSKMEEECASNFMKYKTNDMTILKYDVKLREAIAEVKANMKNAIY</sequence>
<keyword evidence="7" id="KW-0472">Membrane</keyword>
<comment type="similarity">
    <text evidence="2 8">Belongs to the glycosyltransferase 92 family.</text>
</comment>
<dbReference type="Proteomes" id="UP000694867">
    <property type="component" value="Unplaced"/>
</dbReference>
<accession>A0AAJ6QK58</accession>
<dbReference type="Pfam" id="PF01697">
    <property type="entry name" value="Glyco_transf_92"/>
    <property type="match status" value="1"/>
</dbReference>
<comment type="subcellular location">
    <subcellularLocation>
        <location evidence="1">Membrane</location>
        <topology evidence="1">Single-pass membrane protein</topology>
    </subcellularLocation>
</comment>
<keyword evidence="9" id="KW-1185">Reference proteome</keyword>
<evidence type="ECO:0000256" key="7">
    <source>
        <dbReference type="ARBA" id="ARBA00023136"/>
    </source>
</evidence>
<proteinExistence type="inferred from homology"/>
<evidence type="ECO:0000256" key="6">
    <source>
        <dbReference type="ARBA" id="ARBA00022989"/>
    </source>
</evidence>